<sequence>KTTHKVVENSSTAHDRFRPSAWGSSGRRRPRVSVNLMFYLNPNWTTFKKYSRLQINLAQPLRFPSVTFMFRFNSICTTFDKYTQLRTNRVRTGDSVECLVCDVLQRNVMHKGHLSRDSHWPCDHTDILRKRVKAGSANGTRTSMATGCAAPGRLMFQWLRYSIHRSKGVFCNALLVRLLKIRRQPTTGFALLGTHQATECAAPGSLIFQSLRYLKYRDTYMCNTSIFVSRYLENHTKGNMRRPGAAHSVAWGHHKREIQLIQLNLSFMIFCNLMGCTQAAPCFSWHDIQDITIYFHKGNYPQAAESSAPGRLMFQSLRYLRYHETCIFVMYV</sequence>
<proteinExistence type="predicted"/>
<evidence type="ECO:0000313" key="1">
    <source>
        <dbReference type="EMBL" id="KER21493.1"/>
    </source>
</evidence>
<dbReference type="RefSeq" id="XP_009174772.1">
    <property type="nucleotide sequence ID" value="XM_009176508.1"/>
</dbReference>
<protein>
    <submittedName>
        <fullName evidence="1">Uncharacterized protein</fullName>
    </submittedName>
</protein>
<dbReference type="Proteomes" id="UP000054324">
    <property type="component" value="Unassembled WGS sequence"/>
</dbReference>
<dbReference type="CTD" id="20329248"/>
<feature type="non-terminal residue" evidence="1">
    <location>
        <position position="332"/>
    </location>
</feature>
<accession>A0A074Z3A6</accession>
<keyword evidence="2" id="KW-1185">Reference proteome</keyword>
<dbReference type="OrthoDB" id="39497at2759"/>
<organism evidence="1 2">
    <name type="scientific">Opisthorchis viverrini</name>
    <name type="common">Southeast Asian liver fluke</name>
    <dbReference type="NCBI Taxonomy" id="6198"/>
    <lineage>
        <taxon>Eukaryota</taxon>
        <taxon>Metazoa</taxon>
        <taxon>Spiralia</taxon>
        <taxon>Lophotrochozoa</taxon>
        <taxon>Platyhelminthes</taxon>
        <taxon>Trematoda</taxon>
        <taxon>Digenea</taxon>
        <taxon>Opisthorchiida</taxon>
        <taxon>Opisthorchiata</taxon>
        <taxon>Opisthorchiidae</taxon>
        <taxon>Opisthorchis</taxon>
    </lineage>
</organism>
<dbReference type="STRING" id="6198.A0A074Z3A6"/>
<dbReference type="KEGG" id="ovi:T265_15082"/>
<name>A0A074Z3A6_OPIVI</name>
<dbReference type="AlphaFoldDB" id="A0A074Z3A6"/>
<gene>
    <name evidence="1" type="ORF">T265_15082</name>
</gene>
<feature type="non-terminal residue" evidence="1">
    <location>
        <position position="1"/>
    </location>
</feature>
<evidence type="ECO:0000313" key="2">
    <source>
        <dbReference type="Proteomes" id="UP000054324"/>
    </source>
</evidence>
<dbReference type="EMBL" id="KL596963">
    <property type="protein sequence ID" value="KER21493.1"/>
    <property type="molecule type" value="Genomic_DNA"/>
</dbReference>
<reference evidence="1 2" key="1">
    <citation type="submission" date="2013-11" db="EMBL/GenBank/DDBJ databases">
        <title>Opisthorchis viverrini - life in the bile duct.</title>
        <authorList>
            <person name="Young N.D."/>
            <person name="Nagarajan N."/>
            <person name="Lin S.J."/>
            <person name="Korhonen P.K."/>
            <person name="Jex A.R."/>
            <person name="Hall R.S."/>
            <person name="Safavi-Hemami H."/>
            <person name="Kaewkong W."/>
            <person name="Bertrand D."/>
            <person name="Gao S."/>
            <person name="Seet Q."/>
            <person name="Wongkham S."/>
            <person name="Teh B.T."/>
            <person name="Wongkham C."/>
            <person name="Intapan P.M."/>
            <person name="Maleewong W."/>
            <person name="Yang X."/>
            <person name="Hu M."/>
            <person name="Wang Z."/>
            <person name="Hofmann A."/>
            <person name="Sternberg P.W."/>
            <person name="Tan P."/>
            <person name="Wang J."/>
            <person name="Gasser R.B."/>
        </authorList>
    </citation>
    <scope>NUCLEOTIDE SEQUENCE [LARGE SCALE GENOMIC DNA]</scope>
</reference>
<dbReference type="GeneID" id="20329248"/>